<dbReference type="GO" id="GO:0016020">
    <property type="term" value="C:membrane"/>
    <property type="evidence" value="ECO:0007669"/>
    <property type="project" value="UniProtKB-SubCell"/>
</dbReference>
<feature type="transmembrane region" description="Helical" evidence="7">
    <location>
        <begin position="139"/>
        <end position="158"/>
    </location>
</feature>
<evidence type="ECO:0000256" key="2">
    <source>
        <dbReference type="ARBA" id="ARBA00022679"/>
    </source>
</evidence>
<organism evidence="9 10">
    <name type="scientific">Symbiodinium natans</name>
    <dbReference type="NCBI Taxonomy" id="878477"/>
    <lineage>
        <taxon>Eukaryota</taxon>
        <taxon>Sar</taxon>
        <taxon>Alveolata</taxon>
        <taxon>Dinophyceae</taxon>
        <taxon>Suessiales</taxon>
        <taxon>Symbiodiniaceae</taxon>
        <taxon>Symbiodinium</taxon>
    </lineage>
</organism>
<comment type="domain">
    <text evidence="7">The DHHC domain is required for palmitoyltransferase activity.</text>
</comment>
<evidence type="ECO:0000256" key="1">
    <source>
        <dbReference type="ARBA" id="ARBA00004141"/>
    </source>
</evidence>
<comment type="catalytic activity">
    <reaction evidence="7">
        <text>L-cysteinyl-[protein] + hexadecanoyl-CoA = S-hexadecanoyl-L-cysteinyl-[protein] + CoA</text>
        <dbReference type="Rhea" id="RHEA:36683"/>
        <dbReference type="Rhea" id="RHEA-COMP:10131"/>
        <dbReference type="Rhea" id="RHEA-COMP:11032"/>
        <dbReference type="ChEBI" id="CHEBI:29950"/>
        <dbReference type="ChEBI" id="CHEBI:57287"/>
        <dbReference type="ChEBI" id="CHEBI:57379"/>
        <dbReference type="ChEBI" id="CHEBI:74151"/>
        <dbReference type="EC" id="2.3.1.225"/>
    </reaction>
</comment>
<dbReference type="EMBL" id="CAJNDS010000551">
    <property type="protein sequence ID" value="CAE7217449.1"/>
    <property type="molecule type" value="Genomic_DNA"/>
</dbReference>
<feature type="domain" description="Palmitoyltransferase DHHC" evidence="8">
    <location>
        <begin position="94"/>
        <end position="215"/>
    </location>
</feature>
<dbReference type="InterPro" id="IPR039859">
    <property type="entry name" value="PFA4/ZDH16/20/ERF2-like"/>
</dbReference>
<accession>A0A812K5T2</accession>
<evidence type="ECO:0000256" key="7">
    <source>
        <dbReference type="RuleBase" id="RU079119"/>
    </source>
</evidence>
<evidence type="ECO:0000259" key="8">
    <source>
        <dbReference type="Pfam" id="PF01529"/>
    </source>
</evidence>
<dbReference type="EC" id="2.3.1.225" evidence="7"/>
<dbReference type="GO" id="GO:0019706">
    <property type="term" value="F:protein-cysteine S-palmitoyltransferase activity"/>
    <property type="evidence" value="ECO:0007669"/>
    <property type="project" value="UniProtKB-EC"/>
</dbReference>
<keyword evidence="2 7" id="KW-0808">Transferase</keyword>
<keyword evidence="5 7" id="KW-0472">Membrane</keyword>
<feature type="transmembrane region" description="Helical" evidence="7">
    <location>
        <begin position="12"/>
        <end position="31"/>
    </location>
</feature>
<dbReference type="OrthoDB" id="331948at2759"/>
<reference evidence="9" key="1">
    <citation type="submission" date="2021-02" db="EMBL/GenBank/DDBJ databases">
        <authorList>
            <person name="Dougan E. K."/>
            <person name="Rhodes N."/>
            <person name="Thang M."/>
            <person name="Chan C."/>
        </authorList>
    </citation>
    <scope>NUCLEOTIDE SEQUENCE</scope>
</reference>
<keyword evidence="10" id="KW-1185">Reference proteome</keyword>
<evidence type="ECO:0000256" key="4">
    <source>
        <dbReference type="ARBA" id="ARBA00022989"/>
    </source>
</evidence>
<sequence>MAPRRAGRSRQVCLCLLMAGLASIYCGMHVYPQARSGSGKHQMRVFVTLSTMFLMCLLRTAYKLPGTVPQSFKAGESRGELPVHTREAKKTGDVRKCKWCGTLKPDRCHHCRACGACILKMDHHCPWIRSCVGFYNYKYFLQVLLYATTLCIFMSWTMGKSTMRLMSGSAPLWLKAVMCFGEVLLILLSIALALFASFHLRCVYHGQTTLEFCEKLRRSTRPWNPDMYNLGPWQNFKAVFGPNPLLWLIPFGRPEGDGLSFPGCVHEEHASQAAKVDGGISSKVGLLSPVRRRPPANKDVLCSDQM</sequence>
<comment type="subcellular location">
    <subcellularLocation>
        <location evidence="1">Membrane</location>
        <topology evidence="1">Multi-pass membrane protein</topology>
    </subcellularLocation>
</comment>
<comment type="caution">
    <text evidence="9">The sequence shown here is derived from an EMBL/GenBank/DDBJ whole genome shotgun (WGS) entry which is preliminary data.</text>
</comment>
<evidence type="ECO:0000313" key="9">
    <source>
        <dbReference type="EMBL" id="CAE7217449.1"/>
    </source>
</evidence>
<dbReference type="PROSITE" id="PS50216">
    <property type="entry name" value="DHHC"/>
    <property type="match status" value="1"/>
</dbReference>
<evidence type="ECO:0000256" key="3">
    <source>
        <dbReference type="ARBA" id="ARBA00022692"/>
    </source>
</evidence>
<keyword evidence="4 7" id="KW-1133">Transmembrane helix</keyword>
<dbReference type="InterPro" id="IPR001594">
    <property type="entry name" value="Palmitoyltrfase_DHHC"/>
</dbReference>
<keyword evidence="3 7" id="KW-0812">Transmembrane</keyword>
<protein>
    <recommendedName>
        <fullName evidence="7">Palmitoyltransferase</fullName>
        <ecNumber evidence="7">2.3.1.225</ecNumber>
    </recommendedName>
</protein>
<dbReference type="Proteomes" id="UP000604046">
    <property type="component" value="Unassembled WGS sequence"/>
</dbReference>
<dbReference type="Pfam" id="PF01529">
    <property type="entry name" value="DHHC"/>
    <property type="match status" value="1"/>
</dbReference>
<dbReference type="AlphaFoldDB" id="A0A812K5T2"/>
<proteinExistence type="inferred from homology"/>
<comment type="similarity">
    <text evidence="7">Belongs to the DHHC palmitoyltransferase family.</text>
</comment>
<keyword evidence="6 7" id="KW-0012">Acyltransferase</keyword>
<evidence type="ECO:0000256" key="6">
    <source>
        <dbReference type="ARBA" id="ARBA00023315"/>
    </source>
</evidence>
<name>A0A812K5T2_9DINO</name>
<feature type="transmembrane region" description="Helical" evidence="7">
    <location>
        <begin position="170"/>
        <end position="195"/>
    </location>
</feature>
<evidence type="ECO:0000313" key="10">
    <source>
        <dbReference type="Proteomes" id="UP000604046"/>
    </source>
</evidence>
<dbReference type="PANTHER" id="PTHR12246">
    <property type="entry name" value="PALMITOYLTRANSFERASE ZDHHC16"/>
    <property type="match status" value="1"/>
</dbReference>
<gene>
    <name evidence="9" type="primary">Zdhhc15</name>
    <name evidence="9" type="ORF">SNAT2548_LOCUS7731</name>
</gene>
<evidence type="ECO:0000256" key="5">
    <source>
        <dbReference type="ARBA" id="ARBA00023136"/>
    </source>
</evidence>
<feature type="transmembrane region" description="Helical" evidence="7">
    <location>
        <begin position="43"/>
        <end position="62"/>
    </location>
</feature>